<gene>
    <name evidence="3" type="ORF">A2936_00795</name>
</gene>
<dbReference type="InterPro" id="IPR027954">
    <property type="entry name" value="Transcobalamin-like_C"/>
</dbReference>
<protein>
    <recommendedName>
        <fullName evidence="2">Transcobalamin-like C-terminal domain-containing protein</fullName>
    </recommendedName>
</protein>
<reference evidence="3 4" key="1">
    <citation type="journal article" date="2016" name="Nat. Commun.">
        <title>Thousands of microbial genomes shed light on interconnected biogeochemical processes in an aquifer system.</title>
        <authorList>
            <person name="Anantharaman K."/>
            <person name="Brown C.T."/>
            <person name="Hug L.A."/>
            <person name="Sharon I."/>
            <person name="Castelle C.J."/>
            <person name="Probst A.J."/>
            <person name="Thomas B.C."/>
            <person name="Singh A."/>
            <person name="Wilkins M.J."/>
            <person name="Karaoz U."/>
            <person name="Brodie E.L."/>
            <person name="Williams K.H."/>
            <person name="Hubbard S.S."/>
            <person name="Banfield J.F."/>
        </authorList>
    </citation>
    <scope>NUCLEOTIDE SEQUENCE [LARGE SCALE GENOMIC DNA]</scope>
</reference>
<feature type="transmembrane region" description="Helical" evidence="1">
    <location>
        <begin position="7"/>
        <end position="27"/>
    </location>
</feature>
<comment type="caution">
    <text evidence="3">The sequence shown here is derived from an EMBL/GenBank/DDBJ whole genome shotgun (WGS) entry which is preliminary data.</text>
</comment>
<organism evidence="3 4">
    <name type="scientific">Candidatus Uhrbacteria bacterium RIFCSPLOWO2_01_FULL_47_25</name>
    <dbReference type="NCBI Taxonomy" id="1802402"/>
    <lineage>
        <taxon>Bacteria</taxon>
        <taxon>Candidatus Uhriibacteriota</taxon>
    </lineage>
</organism>
<evidence type="ECO:0000313" key="3">
    <source>
        <dbReference type="EMBL" id="OGL81123.1"/>
    </source>
</evidence>
<evidence type="ECO:0000256" key="1">
    <source>
        <dbReference type="SAM" id="Phobius"/>
    </source>
</evidence>
<evidence type="ECO:0000313" key="4">
    <source>
        <dbReference type="Proteomes" id="UP000176846"/>
    </source>
</evidence>
<sequence>MSSKFKIFLFIVLALVIGFGGGLYFGYKNLSPSKITANPQRELVTTQGQPKISIMVDFEDGTVKTMNDIEVNNNANLLDTMKNAFATTNIPLEYKEYAGLGALVTKIGDKSNGTGTSYWQYWVNNKRPDVGASSYQPKNGDIIEWKFLPDQGF</sequence>
<keyword evidence="1" id="KW-1133">Transmembrane helix</keyword>
<keyword evidence="1" id="KW-0812">Transmembrane</keyword>
<keyword evidence="1" id="KW-0472">Membrane</keyword>
<accession>A0A1F7US46</accession>
<name>A0A1F7US46_9BACT</name>
<dbReference type="EMBL" id="MGEK01000033">
    <property type="protein sequence ID" value="OGL81123.1"/>
    <property type="molecule type" value="Genomic_DNA"/>
</dbReference>
<dbReference type="AlphaFoldDB" id="A0A1F7US46"/>
<proteinExistence type="predicted"/>
<dbReference type="Proteomes" id="UP000176846">
    <property type="component" value="Unassembled WGS sequence"/>
</dbReference>
<dbReference type="Pfam" id="PF14478">
    <property type="entry name" value="DUF4430"/>
    <property type="match status" value="1"/>
</dbReference>
<feature type="domain" description="Transcobalamin-like C-terminal" evidence="2">
    <location>
        <begin position="75"/>
        <end position="147"/>
    </location>
</feature>
<evidence type="ECO:0000259" key="2">
    <source>
        <dbReference type="Pfam" id="PF14478"/>
    </source>
</evidence>
<dbReference type="Gene3D" id="2.170.130.30">
    <property type="match status" value="1"/>
</dbReference>